<dbReference type="RefSeq" id="XP_033664661.1">
    <property type="nucleotide sequence ID" value="XM_033807895.1"/>
</dbReference>
<evidence type="ECO:0008006" key="4">
    <source>
        <dbReference type="Google" id="ProtNLM"/>
    </source>
</evidence>
<accession>A0A6A6CCX3</accession>
<evidence type="ECO:0000313" key="2">
    <source>
        <dbReference type="EMBL" id="KAF2163772.1"/>
    </source>
</evidence>
<reference evidence="2" key="1">
    <citation type="journal article" date="2020" name="Stud. Mycol.">
        <title>101 Dothideomycetes genomes: a test case for predicting lifestyles and emergence of pathogens.</title>
        <authorList>
            <person name="Haridas S."/>
            <person name="Albert R."/>
            <person name="Binder M."/>
            <person name="Bloem J."/>
            <person name="Labutti K."/>
            <person name="Salamov A."/>
            <person name="Andreopoulos B."/>
            <person name="Baker S."/>
            <person name="Barry K."/>
            <person name="Bills G."/>
            <person name="Bluhm B."/>
            <person name="Cannon C."/>
            <person name="Castanera R."/>
            <person name="Culley D."/>
            <person name="Daum C."/>
            <person name="Ezra D."/>
            <person name="Gonzalez J."/>
            <person name="Henrissat B."/>
            <person name="Kuo A."/>
            <person name="Liang C."/>
            <person name="Lipzen A."/>
            <person name="Lutzoni F."/>
            <person name="Magnuson J."/>
            <person name="Mondo S."/>
            <person name="Nolan M."/>
            <person name="Ohm R."/>
            <person name="Pangilinan J."/>
            <person name="Park H.-J."/>
            <person name="Ramirez L."/>
            <person name="Alfaro M."/>
            <person name="Sun H."/>
            <person name="Tritt A."/>
            <person name="Yoshinaga Y."/>
            <person name="Zwiers L.-H."/>
            <person name="Turgeon B."/>
            <person name="Goodwin S."/>
            <person name="Spatafora J."/>
            <person name="Crous P."/>
            <person name="Grigoriev I."/>
        </authorList>
    </citation>
    <scope>NUCLEOTIDE SEQUENCE</scope>
    <source>
        <strain evidence="2">ATCC 36951</strain>
    </source>
</reference>
<evidence type="ECO:0000313" key="3">
    <source>
        <dbReference type="Proteomes" id="UP000799537"/>
    </source>
</evidence>
<protein>
    <recommendedName>
        <fullName evidence="4">CENP-V/GFA domain-containing protein</fullName>
    </recommendedName>
</protein>
<dbReference type="Proteomes" id="UP000799537">
    <property type="component" value="Unassembled WGS sequence"/>
</dbReference>
<proteinExistence type="predicted"/>
<name>A0A6A6CCX3_ZASCE</name>
<gene>
    <name evidence="2" type="ORF">M409DRAFT_25954</name>
</gene>
<organism evidence="2 3">
    <name type="scientific">Zasmidium cellare ATCC 36951</name>
    <dbReference type="NCBI Taxonomy" id="1080233"/>
    <lineage>
        <taxon>Eukaryota</taxon>
        <taxon>Fungi</taxon>
        <taxon>Dikarya</taxon>
        <taxon>Ascomycota</taxon>
        <taxon>Pezizomycotina</taxon>
        <taxon>Dothideomycetes</taxon>
        <taxon>Dothideomycetidae</taxon>
        <taxon>Mycosphaerellales</taxon>
        <taxon>Mycosphaerellaceae</taxon>
        <taxon>Zasmidium</taxon>
    </lineage>
</organism>
<dbReference type="Gene3D" id="3.90.1590.10">
    <property type="entry name" value="glutathione-dependent formaldehyde- activating enzyme (gfa)"/>
    <property type="match status" value="1"/>
</dbReference>
<dbReference type="AlphaFoldDB" id="A0A6A6CCX3"/>
<evidence type="ECO:0000256" key="1">
    <source>
        <dbReference type="SAM" id="MobiDB-lite"/>
    </source>
</evidence>
<sequence length="276" mass="30515">MAEAINHLFGSCACERNQYEVIIPAQSASLAQVFFDNTALSRRTQASPVTAWLRVPLDWYSSATIALFPDESHSSIKRTFNTPAQNPTLPPTRRQFCGYCGSHLTRWNEGLHAYTTTNEAGYLDVTLGSLLNESLEKLEALRILPDTDSEEEEPSTEGLVRGGTIDDEDHIPTNEDTPSGVDAPASHHLTHIRTATREATQPPHNLQNRGIPYFEEMIADSRLGRIKRRMGGHTSEDGRTSVQWEVVEIGGGNGDEAMVDVSASSDEPNKRVKLDR</sequence>
<feature type="region of interest" description="Disordered" evidence="1">
    <location>
        <begin position="146"/>
        <end position="185"/>
    </location>
</feature>
<keyword evidence="3" id="KW-1185">Reference proteome</keyword>
<feature type="region of interest" description="Disordered" evidence="1">
    <location>
        <begin position="253"/>
        <end position="276"/>
    </location>
</feature>
<feature type="compositionally biased region" description="Basic and acidic residues" evidence="1">
    <location>
        <begin position="267"/>
        <end position="276"/>
    </location>
</feature>
<dbReference type="EMBL" id="ML993607">
    <property type="protein sequence ID" value="KAF2163772.1"/>
    <property type="molecule type" value="Genomic_DNA"/>
</dbReference>
<dbReference type="OrthoDB" id="3907216at2759"/>
<dbReference type="GeneID" id="54561167"/>